<dbReference type="GO" id="GO:0000014">
    <property type="term" value="F:single-stranded DNA endodeoxyribonuclease activity"/>
    <property type="evidence" value="ECO:0007669"/>
    <property type="project" value="TreeGrafter"/>
</dbReference>
<keyword evidence="3" id="KW-0227">DNA damage</keyword>
<reference evidence="8 9" key="1">
    <citation type="journal article" date="2011" name="J. Bacteriol.">
        <title>Complete genome sequence of Metallosphaera cuprina, a metal sulfide-oxidizing archaeon from a hot spring.</title>
        <authorList>
            <person name="Liu L.J."/>
            <person name="You X.Y."/>
            <person name="Zheng H."/>
            <person name="Wang S."/>
            <person name="Jiang C.Y."/>
            <person name="Liu S.J."/>
        </authorList>
    </citation>
    <scope>NUCLEOTIDE SEQUENCE [LARGE SCALE GENOMIC DNA]</scope>
    <source>
        <strain evidence="8 9">Ar-4</strain>
    </source>
</reference>
<dbReference type="SUPFAM" id="SSF47781">
    <property type="entry name" value="RuvA domain 2-like"/>
    <property type="match status" value="1"/>
</dbReference>
<gene>
    <name evidence="8" type="ordered locus">Mcup_1975</name>
</gene>
<keyword evidence="4" id="KW-0378">Hydrolase</keyword>
<dbReference type="eggNOG" id="arCOG04206">
    <property type="taxonomic scope" value="Archaea"/>
</dbReference>
<dbReference type="InterPro" id="IPR011335">
    <property type="entry name" value="Restrct_endonuc-II-like"/>
</dbReference>
<dbReference type="PATRIC" id="fig|1006006.8.peg.1978"/>
<dbReference type="InterPro" id="IPR053651">
    <property type="entry name" value="DNA_repair_endonuclease"/>
</dbReference>
<dbReference type="NCBIfam" id="NF040956">
    <property type="entry name" value="Arch_Xpf_endonucase"/>
    <property type="match status" value="1"/>
</dbReference>
<name>F4G1S0_METCR</name>
<evidence type="ECO:0000313" key="9">
    <source>
        <dbReference type="Proteomes" id="UP000007812"/>
    </source>
</evidence>
<dbReference type="Proteomes" id="UP000007812">
    <property type="component" value="Chromosome"/>
</dbReference>
<evidence type="ECO:0000256" key="4">
    <source>
        <dbReference type="ARBA" id="ARBA00022801"/>
    </source>
</evidence>
<keyword evidence="5" id="KW-0238">DNA-binding</keyword>
<dbReference type="HOGENOM" id="CLU_101253_0_0_2"/>
<evidence type="ECO:0000256" key="3">
    <source>
        <dbReference type="ARBA" id="ARBA00022763"/>
    </source>
</evidence>
<dbReference type="GO" id="GO:0003684">
    <property type="term" value="F:damaged DNA binding"/>
    <property type="evidence" value="ECO:0007669"/>
    <property type="project" value="TreeGrafter"/>
</dbReference>
<dbReference type="GO" id="GO:0003697">
    <property type="term" value="F:single-stranded DNA binding"/>
    <property type="evidence" value="ECO:0007669"/>
    <property type="project" value="TreeGrafter"/>
</dbReference>
<dbReference type="GO" id="GO:0000724">
    <property type="term" value="P:double-strand break repair via homologous recombination"/>
    <property type="evidence" value="ECO:0007669"/>
    <property type="project" value="TreeGrafter"/>
</dbReference>
<dbReference type="Pfam" id="PF02732">
    <property type="entry name" value="ERCC4"/>
    <property type="match status" value="1"/>
</dbReference>
<evidence type="ECO:0000256" key="6">
    <source>
        <dbReference type="ARBA" id="ARBA00023204"/>
    </source>
</evidence>
<dbReference type="GeneID" id="10494163"/>
<evidence type="ECO:0000259" key="7">
    <source>
        <dbReference type="SMART" id="SM00891"/>
    </source>
</evidence>
<dbReference type="EMBL" id="CP002656">
    <property type="protein sequence ID" value="AEB96077.1"/>
    <property type="molecule type" value="Genomic_DNA"/>
</dbReference>
<evidence type="ECO:0000256" key="2">
    <source>
        <dbReference type="ARBA" id="ARBA00022759"/>
    </source>
</evidence>
<dbReference type="PANTHER" id="PTHR10150">
    <property type="entry name" value="DNA REPAIR ENDONUCLEASE XPF"/>
    <property type="match status" value="1"/>
</dbReference>
<sequence length="228" mass="25867">MPRIYVDSREFQSGIPDLLKELGAILFTQQLSVGDYVVSEGVAVERKSVYDLINSIYDKRFFDQLSRLREAYTKAFILVEGNLETAKSVSGKSKLFNSALISAVVDYDVNVLFSSNKRESSEILFTLARKYQEDLERKPISLHSKPKFESIEEMQLYLVQSLPQVGVKTASKLLKEFSTVRNMCNGNIADFEKILGSRKKAELLYKILNTKFSNSNTNKSSSITDFVK</sequence>
<evidence type="ECO:0000256" key="1">
    <source>
        <dbReference type="ARBA" id="ARBA00022722"/>
    </source>
</evidence>
<keyword evidence="9" id="KW-1185">Reference proteome</keyword>
<dbReference type="SUPFAM" id="SSF52980">
    <property type="entry name" value="Restriction endonuclease-like"/>
    <property type="match status" value="1"/>
</dbReference>
<dbReference type="Gene3D" id="1.10.150.20">
    <property type="entry name" value="5' to 3' exonuclease, C-terminal subdomain"/>
    <property type="match status" value="1"/>
</dbReference>
<dbReference type="Gene3D" id="3.40.50.10130">
    <property type="match status" value="1"/>
</dbReference>
<proteinExistence type="predicted"/>
<dbReference type="OrthoDB" id="121419at2157"/>
<protein>
    <submittedName>
        <fullName evidence="8">ERCC4 domain-containing protein</fullName>
    </submittedName>
</protein>
<dbReference type="GO" id="GO:1901255">
    <property type="term" value="P:nucleotide-excision repair involved in interstrand cross-link repair"/>
    <property type="evidence" value="ECO:0007669"/>
    <property type="project" value="TreeGrafter"/>
</dbReference>
<dbReference type="AlphaFoldDB" id="F4G1S0"/>
<dbReference type="KEGG" id="mcn:Mcup_1975"/>
<dbReference type="CDD" id="cd20075">
    <property type="entry name" value="XPF_nuclease_XPF_arch"/>
    <property type="match status" value="1"/>
</dbReference>
<dbReference type="STRING" id="1006006.Mcup_1975"/>
<keyword evidence="2" id="KW-0255">Endonuclease</keyword>
<keyword evidence="6" id="KW-0234">DNA repair</keyword>
<dbReference type="PANTHER" id="PTHR10150:SF0">
    <property type="entry name" value="DNA REPAIR ENDONUCLEASE XPF"/>
    <property type="match status" value="1"/>
</dbReference>
<evidence type="ECO:0000313" key="8">
    <source>
        <dbReference type="EMBL" id="AEB96077.1"/>
    </source>
</evidence>
<dbReference type="SMART" id="SM00891">
    <property type="entry name" value="ERCC4"/>
    <property type="match status" value="1"/>
</dbReference>
<evidence type="ECO:0000256" key="5">
    <source>
        <dbReference type="ARBA" id="ARBA00023125"/>
    </source>
</evidence>
<dbReference type="RefSeq" id="WP_013738575.1">
    <property type="nucleotide sequence ID" value="NC_015435.1"/>
</dbReference>
<dbReference type="InterPro" id="IPR010994">
    <property type="entry name" value="RuvA_2-like"/>
</dbReference>
<keyword evidence="1" id="KW-0540">Nuclease</keyword>
<organism evidence="8 9">
    <name type="scientific">Metallosphaera cuprina (strain Ar-4)</name>
    <dbReference type="NCBI Taxonomy" id="1006006"/>
    <lineage>
        <taxon>Archaea</taxon>
        <taxon>Thermoproteota</taxon>
        <taxon>Thermoprotei</taxon>
        <taxon>Sulfolobales</taxon>
        <taxon>Sulfolobaceae</taxon>
        <taxon>Metallosphaera</taxon>
    </lineage>
</organism>
<accession>F4G1S0</accession>
<feature type="domain" description="ERCC4" evidence="7">
    <location>
        <begin position="3"/>
        <end position="83"/>
    </location>
</feature>
<dbReference type="InterPro" id="IPR006166">
    <property type="entry name" value="ERCC4_domain"/>
</dbReference>